<keyword evidence="1" id="KW-0808">Transferase</keyword>
<proteinExistence type="predicted"/>
<organism evidence="3 4">
    <name type="scientific">Dipteronia sinensis</name>
    <dbReference type="NCBI Taxonomy" id="43782"/>
    <lineage>
        <taxon>Eukaryota</taxon>
        <taxon>Viridiplantae</taxon>
        <taxon>Streptophyta</taxon>
        <taxon>Embryophyta</taxon>
        <taxon>Tracheophyta</taxon>
        <taxon>Spermatophyta</taxon>
        <taxon>Magnoliopsida</taxon>
        <taxon>eudicotyledons</taxon>
        <taxon>Gunneridae</taxon>
        <taxon>Pentapetalae</taxon>
        <taxon>rosids</taxon>
        <taxon>malvids</taxon>
        <taxon>Sapindales</taxon>
        <taxon>Sapindaceae</taxon>
        <taxon>Hippocastanoideae</taxon>
        <taxon>Acereae</taxon>
        <taxon>Dipteronia</taxon>
    </lineage>
</organism>
<dbReference type="EMBL" id="JANJYJ010000004">
    <property type="protein sequence ID" value="KAK3220504.1"/>
    <property type="molecule type" value="Genomic_DNA"/>
</dbReference>
<keyword evidence="4" id="KW-1185">Reference proteome</keyword>
<evidence type="ECO:0000313" key="4">
    <source>
        <dbReference type="Proteomes" id="UP001281410"/>
    </source>
</evidence>
<comment type="caution">
    <text evidence="3">The sequence shown here is derived from an EMBL/GenBank/DDBJ whole genome shotgun (WGS) entry which is preliminary data.</text>
</comment>
<feature type="compositionally biased region" description="Low complexity" evidence="2">
    <location>
        <begin position="127"/>
        <end position="151"/>
    </location>
</feature>
<sequence length="176" mass="18793">MLAELSKCYIISEASLLKLGHKPSSVDAGNVAPMTILVLKLQNALSSLECFPVVLSHSSRPSSGNAHLSSGLSALSRPFKSRLCRAQGEKSLRDYSSNVVLIDPLASLAAVEEYLWPRVQRGEPSASVGNSGSGTTPTGAGVSSPSTSTPPMTRRFSEEKNEKIVSKLFGYRENQQ</sequence>
<evidence type="ECO:0000313" key="3">
    <source>
        <dbReference type="EMBL" id="KAK3220504.1"/>
    </source>
</evidence>
<name>A0AAE0AN42_9ROSI</name>
<dbReference type="InterPro" id="IPR045322">
    <property type="entry name" value="HECTD1/TRIP12-like"/>
</dbReference>
<dbReference type="Proteomes" id="UP001281410">
    <property type="component" value="Unassembled WGS sequence"/>
</dbReference>
<dbReference type="PANTHER" id="PTHR45670">
    <property type="entry name" value="E3 UBIQUITIN-PROTEIN LIGASE TRIP12"/>
    <property type="match status" value="1"/>
</dbReference>
<dbReference type="PANTHER" id="PTHR45670:SF1">
    <property type="entry name" value="E3 UBIQUITIN-PROTEIN LIGASE HECTD1"/>
    <property type="match status" value="1"/>
</dbReference>
<evidence type="ECO:0000256" key="2">
    <source>
        <dbReference type="SAM" id="MobiDB-lite"/>
    </source>
</evidence>
<reference evidence="3" key="1">
    <citation type="journal article" date="2023" name="Plant J.">
        <title>Genome sequences and population genomics provide insights into the demographic history, inbreeding, and mutation load of two 'living fossil' tree species of Dipteronia.</title>
        <authorList>
            <person name="Feng Y."/>
            <person name="Comes H.P."/>
            <person name="Chen J."/>
            <person name="Zhu S."/>
            <person name="Lu R."/>
            <person name="Zhang X."/>
            <person name="Li P."/>
            <person name="Qiu J."/>
            <person name="Olsen K.M."/>
            <person name="Qiu Y."/>
        </authorList>
    </citation>
    <scope>NUCLEOTIDE SEQUENCE</scope>
    <source>
        <strain evidence="3">NBL</strain>
    </source>
</reference>
<feature type="region of interest" description="Disordered" evidence="2">
    <location>
        <begin position="123"/>
        <end position="176"/>
    </location>
</feature>
<dbReference type="AlphaFoldDB" id="A0AAE0AN42"/>
<accession>A0AAE0AN42</accession>
<dbReference type="GO" id="GO:0043161">
    <property type="term" value="P:proteasome-mediated ubiquitin-dependent protein catabolic process"/>
    <property type="evidence" value="ECO:0007669"/>
    <property type="project" value="TreeGrafter"/>
</dbReference>
<feature type="compositionally biased region" description="Basic and acidic residues" evidence="2">
    <location>
        <begin position="155"/>
        <end position="165"/>
    </location>
</feature>
<evidence type="ECO:0000256" key="1">
    <source>
        <dbReference type="ARBA" id="ARBA00022679"/>
    </source>
</evidence>
<gene>
    <name evidence="3" type="ORF">Dsin_014474</name>
</gene>
<dbReference type="GO" id="GO:0000209">
    <property type="term" value="P:protein polyubiquitination"/>
    <property type="evidence" value="ECO:0007669"/>
    <property type="project" value="TreeGrafter"/>
</dbReference>
<dbReference type="GO" id="GO:0061630">
    <property type="term" value="F:ubiquitin protein ligase activity"/>
    <property type="evidence" value="ECO:0007669"/>
    <property type="project" value="InterPro"/>
</dbReference>
<protein>
    <submittedName>
        <fullName evidence="3">Uncharacterized protein</fullName>
    </submittedName>
</protein>